<dbReference type="AlphaFoldDB" id="A0A9P3LAF4"/>
<dbReference type="OrthoDB" id="2788229at2759"/>
<dbReference type="InterPro" id="IPR001810">
    <property type="entry name" value="F-box_dom"/>
</dbReference>
<dbReference type="EMBL" id="BPQB01000006">
    <property type="protein sequence ID" value="GJE87474.1"/>
    <property type="molecule type" value="Genomic_DNA"/>
</dbReference>
<organism evidence="2 3">
    <name type="scientific">Phanerochaete sordida</name>
    <dbReference type="NCBI Taxonomy" id="48140"/>
    <lineage>
        <taxon>Eukaryota</taxon>
        <taxon>Fungi</taxon>
        <taxon>Dikarya</taxon>
        <taxon>Basidiomycota</taxon>
        <taxon>Agaricomycotina</taxon>
        <taxon>Agaricomycetes</taxon>
        <taxon>Polyporales</taxon>
        <taxon>Phanerochaetaceae</taxon>
        <taxon>Phanerochaete</taxon>
    </lineage>
</organism>
<reference evidence="2 3" key="1">
    <citation type="submission" date="2021-08" db="EMBL/GenBank/DDBJ databases">
        <title>Draft Genome Sequence of Phanerochaete sordida strain YK-624.</title>
        <authorList>
            <person name="Mori T."/>
            <person name="Dohra H."/>
            <person name="Suzuki T."/>
            <person name="Kawagishi H."/>
            <person name="Hirai H."/>
        </authorList>
    </citation>
    <scope>NUCLEOTIDE SEQUENCE [LARGE SCALE GENOMIC DNA]</scope>
    <source>
        <strain evidence="2 3">YK-624</strain>
    </source>
</reference>
<dbReference type="InterPro" id="IPR036047">
    <property type="entry name" value="F-box-like_dom_sf"/>
</dbReference>
<name>A0A9P3LAF4_9APHY</name>
<evidence type="ECO:0000313" key="3">
    <source>
        <dbReference type="Proteomes" id="UP000703269"/>
    </source>
</evidence>
<dbReference type="Proteomes" id="UP000703269">
    <property type="component" value="Unassembled WGS sequence"/>
</dbReference>
<sequence length="437" mass="48171">MGCPSFAIHARHLPVELISLILGEADKPTLAECTLVCRSWLELSRPFLFESIVYRPHYPRYPQQYGDVPHPLEGLADFMISRPDIGIRVRHLSLSLEKAKWTLLTVEDRAGVVALEPCRWQTLVALLHQLPRLRTLDLENFLLEPLGPPHDARPLSAEPRFAALEALTFSRQCRAQDTGGCLGDVLHLLSLFARVDRLALGAFFSPPADHAALAARIHTDVRALAVHAHASPLLAGLPALPGWAHLERLALPLLPPADVPHALRLVNAARAHLRAVELRVPHIEDRGATVRGLRVLALANCPRLEELVLALPFYGAGNLLVAGAGAVAGGRPYFTVAGYEYVTSLLAACPPVLRRITINLELDLTPHECRQHVQPHTLQMDWSVLDDVLAGRVENGLDIVEFRHGPIEGVHGLSGEIQAYFAQKMPRLWETNIAHFV</sequence>
<protein>
    <submittedName>
        <fullName evidence="2">F-box protein</fullName>
    </submittedName>
</protein>
<comment type="caution">
    <text evidence="2">The sequence shown here is derived from an EMBL/GenBank/DDBJ whole genome shotgun (WGS) entry which is preliminary data.</text>
</comment>
<dbReference type="SUPFAM" id="SSF81383">
    <property type="entry name" value="F-box domain"/>
    <property type="match status" value="1"/>
</dbReference>
<evidence type="ECO:0000259" key="1">
    <source>
        <dbReference type="Pfam" id="PF12937"/>
    </source>
</evidence>
<feature type="domain" description="F-box" evidence="1">
    <location>
        <begin position="12"/>
        <end position="52"/>
    </location>
</feature>
<accession>A0A9P3LAF4</accession>
<dbReference type="Gene3D" id="1.20.1280.50">
    <property type="match status" value="1"/>
</dbReference>
<dbReference type="Pfam" id="PF12937">
    <property type="entry name" value="F-box-like"/>
    <property type="match status" value="1"/>
</dbReference>
<evidence type="ECO:0000313" key="2">
    <source>
        <dbReference type="EMBL" id="GJE87474.1"/>
    </source>
</evidence>
<keyword evidence="3" id="KW-1185">Reference proteome</keyword>
<proteinExistence type="predicted"/>
<gene>
    <name evidence="2" type="ORF">PsYK624_035570</name>
</gene>